<feature type="region of interest" description="Disordered" evidence="2">
    <location>
        <begin position="241"/>
        <end position="410"/>
    </location>
</feature>
<evidence type="ECO:0000313" key="3">
    <source>
        <dbReference type="EMBL" id="ETS84936.1"/>
    </source>
</evidence>
<keyword evidence="4" id="KW-1185">Reference proteome</keyword>
<dbReference type="KEGG" id="pfy:PFICI_02961"/>
<feature type="compositionally biased region" description="Basic and acidic residues" evidence="2">
    <location>
        <begin position="674"/>
        <end position="684"/>
    </location>
</feature>
<feature type="compositionally biased region" description="Basic and acidic residues" evidence="2">
    <location>
        <begin position="559"/>
        <end position="571"/>
    </location>
</feature>
<feature type="compositionally biased region" description="Low complexity" evidence="2">
    <location>
        <begin position="244"/>
        <end position="262"/>
    </location>
</feature>
<dbReference type="AlphaFoldDB" id="W3XI63"/>
<evidence type="ECO:0000256" key="1">
    <source>
        <dbReference type="SAM" id="Coils"/>
    </source>
</evidence>
<feature type="compositionally biased region" description="Low complexity" evidence="2">
    <location>
        <begin position="653"/>
        <end position="667"/>
    </location>
</feature>
<gene>
    <name evidence="3" type="ORF">PFICI_02961</name>
</gene>
<reference evidence="4" key="1">
    <citation type="journal article" date="2015" name="BMC Genomics">
        <title>Genomic and transcriptomic analysis of the endophytic fungus Pestalotiopsis fici reveals its lifestyle and high potential for synthesis of natural products.</title>
        <authorList>
            <person name="Wang X."/>
            <person name="Zhang X."/>
            <person name="Liu L."/>
            <person name="Xiang M."/>
            <person name="Wang W."/>
            <person name="Sun X."/>
            <person name="Che Y."/>
            <person name="Guo L."/>
            <person name="Liu G."/>
            <person name="Guo L."/>
            <person name="Wang C."/>
            <person name="Yin W.B."/>
            <person name="Stadler M."/>
            <person name="Zhang X."/>
            <person name="Liu X."/>
        </authorList>
    </citation>
    <scope>NUCLEOTIDE SEQUENCE [LARGE SCALE GENOMIC DNA]</scope>
    <source>
        <strain evidence="4">W106-1 / CGMCC3.15140</strain>
    </source>
</reference>
<feature type="compositionally biased region" description="Polar residues" evidence="2">
    <location>
        <begin position="365"/>
        <end position="375"/>
    </location>
</feature>
<evidence type="ECO:0000256" key="2">
    <source>
        <dbReference type="SAM" id="MobiDB-lite"/>
    </source>
</evidence>
<protein>
    <submittedName>
        <fullName evidence="3">Uncharacterized protein</fullName>
    </submittedName>
</protein>
<dbReference type="GeneID" id="19267974"/>
<feature type="compositionally biased region" description="Basic and acidic residues" evidence="2">
    <location>
        <begin position="273"/>
        <end position="316"/>
    </location>
</feature>
<feature type="compositionally biased region" description="Polar residues" evidence="2">
    <location>
        <begin position="763"/>
        <end position="773"/>
    </location>
</feature>
<dbReference type="EMBL" id="KI912110">
    <property type="protein sequence ID" value="ETS84936.1"/>
    <property type="molecule type" value="Genomic_DNA"/>
</dbReference>
<feature type="region of interest" description="Disordered" evidence="2">
    <location>
        <begin position="42"/>
        <end position="183"/>
    </location>
</feature>
<feature type="compositionally biased region" description="Basic and acidic residues" evidence="2">
    <location>
        <begin position="44"/>
        <end position="53"/>
    </location>
</feature>
<accession>W3XI63</accession>
<feature type="compositionally biased region" description="Polar residues" evidence="2">
    <location>
        <begin position="712"/>
        <end position="737"/>
    </location>
</feature>
<feature type="compositionally biased region" description="Low complexity" evidence="2">
    <location>
        <begin position="385"/>
        <end position="398"/>
    </location>
</feature>
<feature type="coiled-coil region" evidence="1">
    <location>
        <begin position="525"/>
        <end position="552"/>
    </location>
</feature>
<dbReference type="Proteomes" id="UP000030651">
    <property type="component" value="Unassembled WGS sequence"/>
</dbReference>
<feature type="region of interest" description="Disordered" evidence="2">
    <location>
        <begin position="1"/>
        <end position="21"/>
    </location>
</feature>
<dbReference type="eggNOG" id="ENOG502R2UZ">
    <property type="taxonomic scope" value="Eukaryota"/>
</dbReference>
<dbReference type="InParanoid" id="W3XI63"/>
<dbReference type="RefSeq" id="XP_007829733.1">
    <property type="nucleotide sequence ID" value="XM_007831542.1"/>
</dbReference>
<feature type="compositionally biased region" description="Acidic residues" evidence="2">
    <location>
        <begin position="165"/>
        <end position="174"/>
    </location>
</feature>
<dbReference type="STRING" id="1229662.W3XI63"/>
<feature type="compositionally biased region" description="Polar residues" evidence="2">
    <location>
        <begin position="632"/>
        <end position="651"/>
    </location>
</feature>
<feature type="compositionally biased region" description="Polar residues" evidence="2">
    <location>
        <begin position="54"/>
        <end position="71"/>
    </location>
</feature>
<name>W3XI63_PESFW</name>
<dbReference type="OMA" id="WEMLSSH"/>
<organism evidence="3 4">
    <name type="scientific">Pestalotiopsis fici (strain W106-1 / CGMCC3.15140)</name>
    <dbReference type="NCBI Taxonomy" id="1229662"/>
    <lineage>
        <taxon>Eukaryota</taxon>
        <taxon>Fungi</taxon>
        <taxon>Dikarya</taxon>
        <taxon>Ascomycota</taxon>
        <taxon>Pezizomycotina</taxon>
        <taxon>Sordariomycetes</taxon>
        <taxon>Xylariomycetidae</taxon>
        <taxon>Amphisphaeriales</taxon>
        <taxon>Sporocadaceae</taxon>
        <taxon>Pestalotiopsis</taxon>
    </lineage>
</organism>
<dbReference type="HOGENOM" id="CLU_007593_1_1_1"/>
<feature type="compositionally biased region" description="Acidic residues" evidence="2">
    <location>
        <begin position="692"/>
        <end position="702"/>
    </location>
</feature>
<feature type="region of interest" description="Disordered" evidence="2">
    <location>
        <begin position="559"/>
        <end position="773"/>
    </location>
</feature>
<sequence>MVALNKLGSRNLPSHLHFPPLAQPPSFLFTTTTQQTWFLAKEPISYDRHDRNDPSSTTEPQRQQRPSSLLQTPPPRVLTITPEHRSQTPSSQHRLRRTPRLPATPSPEPARPEPRQPRPTPAADHPQPVVTLGDRNQNVQAHTQEKGKTVARPRLPPRQLSQDLSSEDNEEEDSPISLRQKNVLDLPDPESIFRISKRTHRAVLYTLEELLRGPFKLTPDIVEESASMADLLGGNISTSNGNVPSSSRMPAARAPAGSPSSGIRGPRMIMQERAAREARQREERERLEREHAAEEARLVEEATQREAERREIERRAAAGAGAEARQPVPVGDATHRRTARAGSRSGPDPSALYPDASRPAGNVAPQPSQRQTETLHGQPPAADEAAGALPQPQLQPGQTSEQLGAAGRGRNSFPSAFERWETLSAHWEGLLSFWLRKLKQNADEINNDPVSKHLARNVEDLSSAGANLFHAVVELQRLRASSERKFQRWFFDTRTEIERHQEVTAMLEAALEKERLSRADAIREALEHERGNSRTQKQISELRKELQISKEEARRAWDELGRREQEERDRTASLQQGHPTIVGGVQVVPMTQGVSRHSSRRDQQAYGSGEPEYSQTSSSRPEYGEAPAVQPVVTSSPAPGPSYQPSATVHHQGSYGSEGTYSESEYTMDAHGNFVRDSRRDRMPFHAPALDSDSDAGIDEFETPGLPPATQPPSSTGAEPQYSQVPDYSSGGYNSPSWEAGARHHHPTRLSDVLEEEEERSRTSASQSQVSRG</sequence>
<evidence type="ECO:0000313" key="4">
    <source>
        <dbReference type="Proteomes" id="UP000030651"/>
    </source>
</evidence>
<proteinExistence type="predicted"/>
<keyword evidence="1" id="KW-0175">Coiled coil</keyword>
<dbReference type="OrthoDB" id="5945798at2759"/>